<name>A0A1M6BDN0_9CLOT</name>
<proteinExistence type="predicted"/>
<keyword evidence="1" id="KW-1133">Transmembrane helix</keyword>
<keyword evidence="1" id="KW-0472">Membrane</keyword>
<dbReference type="STRING" id="1121298.SAMN05444401_0728"/>
<accession>A0A1M6BDN0</accession>
<sequence>MERIFKKNSSYTRSTVSLISGLLIGTLITYFLFSITNYYSFGFVLLFSIIASTYYMIKKNKMLSSLEDSLYLFIFGFYFGFVMLIPYFVIIRI</sequence>
<organism evidence="2 3">
    <name type="scientific">Clostridium amylolyticum</name>
    <dbReference type="NCBI Taxonomy" id="1121298"/>
    <lineage>
        <taxon>Bacteria</taxon>
        <taxon>Bacillati</taxon>
        <taxon>Bacillota</taxon>
        <taxon>Clostridia</taxon>
        <taxon>Eubacteriales</taxon>
        <taxon>Clostridiaceae</taxon>
        <taxon>Clostridium</taxon>
    </lineage>
</organism>
<protein>
    <submittedName>
        <fullName evidence="2">Uncharacterized protein</fullName>
    </submittedName>
</protein>
<feature type="transmembrane region" description="Helical" evidence="1">
    <location>
        <begin position="38"/>
        <end position="57"/>
    </location>
</feature>
<dbReference type="OrthoDB" id="9976829at2"/>
<feature type="transmembrane region" description="Helical" evidence="1">
    <location>
        <begin position="69"/>
        <end position="90"/>
    </location>
</feature>
<dbReference type="RefSeq" id="WP_143148544.1">
    <property type="nucleotide sequence ID" value="NZ_FQZO01000001.1"/>
</dbReference>
<evidence type="ECO:0000313" key="2">
    <source>
        <dbReference type="EMBL" id="SHI46851.1"/>
    </source>
</evidence>
<dbReference type="EMBL" id="FQZO01000001">
    <property type="protein sequence ID" value="SHI46851.1"/>
    <property type="molecule type" value="Genomic_DNA"/>
</dbReference>
<keyword evidence="1" id="KW-0812">Transmembrane</keyword>
<evidence type="ECO:0000256" key="1">
    <source>
        <dbReference type="SAM" id="Phobius"/>
    </source>
</evidence>
<dbReference type="AlphaFoldDB" id="A0A1M6BDN0"/>
<keyword evidence="3" id="KW-1185">Reference proteome</keyword>
<evidence type="ECO:0000313" key="3">
    <source>
        <dbReference type="Proteomes" id="UP000184080"/>
    </source>
</evidence>
<feature type="transmembrane region" description="Helical" evidence="1">
    <location>
        <begin position="12"/>
        <end position="32"/>
    </location>
</feature>
<gene>
    <name evidence="2" type="ORF">SAMN05444401_0728</name>
</gene>
<reference evidence="2 3" key="1">
    <citation type="submission" date="2016-11" db="EMBL/GenBank/DDBJ databases">
        <authorList>
            <person name="Jaros S."/>
            <person name="Januszkiewicz K."/>
            <person name="Wedrychowicz H."/>
        </authorList>
    </citation>
    <scope>NUCLEOTIDE SEQUENCE [LARGE SCALE GENOMIC DNA]</scope>
    <source>
        <strain evidence="2 3">DSM 21864</strain>
    </source>
</reference>
<dbReference type="Proteomes" id="UP000184080">
    <property type="component" value="Unassembled WGS sequence"/>
</dbReference>